<evidence type="ECO:0000313" key="3">
    <source>
        <dbReference type="EMBL" id="MBA0664715.1"/>
    </source>
</evidence>
<dbReference type="InterPro" id="IPR004123">
    <property type="entry name" value="Dim1"/>
</dbReference>
<protein>
    <submittedName>
        <fullName evidence="3">Uncharacterized protein</fullName>
    </submittedName>
</protein>
<dbReference type="GO" id="GO:0046540">
    <property type="term" value="C:U4/U6 x U5 tri-snRNP complex"/>
    <property type="evidence" value="ECO:0007669"/>
    <property type="project" value="InterPro"/>
</dbReference>
<accession>A0A7J8VPI1</accession>
<name>A0A7J8VPI1_9ROSI</name>
<comment type="caution">
    <text evidence="3">The sequence shown here is derived from an EMBL/GenBank/DDBJ whole genome shotgun (WGS) entry which is preliminary data.</text>
</comment>
<evidence type="ECO:0000313" key="4">
    <source>
        <dbReference type="Proteomes" id="UP000593573"/>
    </source>
</evidence>
<dbReference type="GO" id="GO:0005682">
    <property type="term" value="C:U5 snRNP"/>
    <property type="evidence" value="ECO:0007669"/>
    <property type="project" value="TreeGrafter"/>
</dbReference>
<dbReference type="GO" id="GO:0005681">
    <property type="term" value="C:spliceosomal complex"/>
    <property type="evidence" value="ECO:0007669"/>
    <property type="project" value="TreeGrafter"/>
</dbReference>
<keyword evidence="4" id="KW-1185">Reference proteome</keyword>
<proteinExistence type="predicted"/>
<gene>
    <name evidence="3" type="ORF">Goklo_004676</name>
</gene>
<dbReference type="EMBL" id="JABFAB010000011">
    <property type="protein sequence ID" value="MBA0664715.1"/>
    <property type="molecule type" value="Genomic_DNA"/>
</dbReference>
<organism evidence="3 4">
    <name type="scientific">Gossypium klotzschianum</name>
    <dbReference type="NCBI Taxonomy" id="34286"/>
    <lineage>
        <taxon>Eukaryota</taxon>
        <taxon>Viridiplantae</taxon>
        <taxon>Streptophyta</taxon>
        <taxon>Embryophyta</taxon>
        <taxon>Tracheophyta</taxon>
        <taxon>Spermatophyta</taxon>
        <taxon>Magnoliopsida</taxon>
        <taxon>eudicotyledons</taxon>
        <taxon>Gunneridae</taxon>
        <taxon>Pentapetalae</taxon>
        <taxon>rosids</taxon>
        <taxon>malvids</taxon>
        <taxon>Malvales</taxon>
        <taxon>Malvaceae</taxon>
        <taxon>Malvoideae</taxon>
        <taxon>Gossypium</taxon>
    </lineage>
</organism>
<evidence type="ECO:0000256" key="1">
    <source>
        <dbReference type="ARBA" id="ARBA00004123"/>
    </source>
</evidence>
<dbReference type="Proteomes" id="UP000593573">
    <property type="component" value="Unassembled WGS sequence"/>
</dbReference>
<comment type="subcellular location">
    <subcellularLocation>
        <location evidence="1">Nucleus</location>
    </subcellularLocation>
</comment>
<evidence type="ECO:0000256" key="2">
    <source>
        <dbReference type="ARBA" id="ARBA00023242"/>
    </source>
</evidence>
<dbReference type="SMART" id="SM01410">
    <property type="entry name" value="DIM1"/>
    <property type="match status" value="1"/>
</dbReference>
<dbReference type="PANTHER" id="PTHR12052:SF5">
    <property type="entry name" value="THIOREDOXIN-LIKE PROTEIN 4A"/>
    <property type="match status" value="1"/>
</dbReference>
<reference evidence="3 4" key="1">
    <citation type="journal article" date="2019" name="Genome Biol. Evol.">
        <title>Insights into the evolution of the New World diploid cottons (Gossypium, subgenus Houzingenia) based on genome sequencing.</title>
        <authorList>
            <person name="Grover C.E."/>
            <person name="Arick M.A. 2nd"/>
            <person name="Thrash A."/>
            <person name="Conover J.L."/>
            <person name="Sanders W.S."/>
            <person name="Peterson D.G."/>
            <person name="Frelichowski J.E."/>
            <person name="Scheffler J.A."/>
            <person name="Scheffler B.E."/>
            <person name="Wendel J.F."/>
        </authorList>
    </citation>
    <scope>NUCLEOTIDE SEQUENCE [LARGE SCALE GENOMIC DNA]</scope>
    <source>
        <strain evidence="3">57</strain>
        <tissue evidence="3">Leaf</tissue>
    </source>
</reference>
<dbReference type="PANTHER" id="PTHR12052">
    <property type="entry name" value="THIOREDOXIN-LIKE PROTEN 4A, 4B"/>
    <property type="match status" value="1"/>
</dbReference>
<feature type="non-terminal residue" evidence="3">
    <location>
        <position position="133"/>
    </location>
</feature>
<dbReference type="Gene3D" id="3.40.30.10">
    <property type="entry name" value="Glutaredoxin"/>
    <property type="match status" value="1"/>
</dbReference>
<dbReference type="GO" id="GO:0000398">
    <property type="term" value="P:mRNA splicing, via spliceosome"/>
    <property type="evidence" value="ECO:0007669"/>
    <property type="project" value="InterPro"/>
</dbReference>
<dbReference type="Pfam" id="PF02966">
    <property type="entry name" value="DIM1"/>
    <property type="match status" value="1"/>
</dbReference>
<sequence>NDHGVLRRKRLEYIDCVAQFYDILDTKRSTDEINMLCQIVVDCPRIVPDAPFFQQAKMDEVLASVAKTIKNFVVIYLKQAHYDALSTDNNNKINWALKDKQELIDIIETVYRGVRKGRGLIIAPKDYSTKYRY</sequence>
<keyword evidence="2" id="KW-0539">Nucleus</keyword>
<dbReference type="AlphaFoldDB" id="A0A7J8VPI1"/>
<dbReference type="OrthoDB" id="147752at2759"/>